<proteinExistence type="predicted"/>
<dbReference type="EMBL" id="CP022572">
    <property type="protein sequence ID" value="AZU64368.1"/>
    <property type="molecule type" value="Genomic_DNA"/>
</dbReference>
<evidence type="ECO:0000259" key="4">
    <source>
        <dbReference type="PROSITE" id="PS50206"/>
    </source>
</evidence>
<dbReference type="RefSeq" id="WP_127489087.1">
    <property type="nucleotide sequence ID" value="NZ_CP022572.1"/>
</dbReference>
<evidence type="ECO:0000256" key="3">
    <source>
        <dbReference type="ARBA" id="ARBA00047549"/>
    </source>
</evidence>
<feature type="domain" description="Rhodanese" evidence="4">
    <location>
        <begin position="144"/>
        <end position="265"/>
    </location>
</feature>
<dbReference type="Gene3D" id="3.40.250.10">
    <property type="entry name" value="Rhodanese-like domain"/>
    <property type="match status" value="2"/>
</dbReference>
<protein>
    <recommendedName>
        <fullName evidence="1">thiosulfate sulfurtransferase</fullName>
        <ecNumber evidence="1">2.8.1.1</ecNumber>
    </recommendedName>
</protein>
<accession>A0A3Q9QXA2</accession>
<dbReference type="InterPro" id="IPR051126">
    <property type="entry name" value="Thiosulfate_sulfurtransferase"/>
</dbReference>
<dbReference type="GO" id="GO:0004792">
    <property type="term" value="F:thiosulfate-cyanide sulfurtransferase activity"/>
    <property type="evidence" value="ECO:0007669"/>
    <property type="project" value="UniProtKB-EC"/>
</dbReference>
<evidence type="ECO:0000256" key="1">
    <source>
        <dbReference type="ARBA" id="ARBA00012245"/>
    </source>
</evidence>
<dbReference type="OrthoDB" id="9770030at2"/>
<gene>
    <name evidence="5" type="ORF">CHR53_25780</name>
</gene>
<dbReference type="CDD" id="cd01449">
    <property type="entry name" value="TST_Repeat_2"/>
    <property type="match status" value="1"/>
</dbReference>
<dbReference type="Proteomes" id="UP000282892">
    <property type="component" value="Chromosome"/>
</dbReference>
<evidence type="ECO:0000256" key="2">
    <source>
        <dbReference type="ARBA" id="ARBA00022737"/>
    </source>
</evidence>
<dbReference type="Pfam" id="PF00581">
    <property type="entry name" value="Rhodanese"/>
    <property type="match status" value="2"/>
</dbReference>
<sequence>MNVSAYQTNPIVVCVGYGKLTDYKNGFIPGTIYLDTNLIEDGPLWNLVSIEKLEIVLNQLDFSNETTLIVYGQQIMAATRAAWAFMYAGVEDVRLLNGGIDGWKSLGYLVEEHPSIMPASKGPFKLQPKSNYLSTRRDVEKSLYDKDSIVVDVRSWNEYSGKTTGYDYMKEKGRIPNAVWGYAGSDPYHMEDFEEKNGVLKSLREIKELWEGSGITPDKKVIFYCGTGWRASEAFFIAHLMGWPNISVYDGGWMEWSNGGNSSASFQRKFIVINYIDTIFNRIKWKGFPRKRLFYPAAARDKGDRSLVPRRAKRWDKVPVPLSH</sequence>
<reference evidence="5 6" key="1">
    <citation type="submission" date="2017-07" db="EMBL/GenBank/DDBJ databases">
        <title>The complete genome sequence of Bacillus mesonae strain H20-5, an efficient strain improving plant abiotic stress resistance.</title>
        <authorList>
            <person name="Kim S.Y."/>
            <person name="Song H."/>
            <person name="Sang M.K."/>
            <person name="Weon H.-Y."/>
            <person name="Song J."/>
        </authorList>
    </citation>
    <scope>NUCLEOTIDE SEQUENCE [LARGE SCALE GENOMIC DNA]</scope>
    <source>
        <strain evidence="5 6">H20-5</strain>
    </source>
</reference>
<evidence type="ECO:0000313" key="5">
    <source>
        <dbReference type="EMBL" id="AZU64368.1"/>
    </source>
</evidence>
<keyword evidence="2" id="KW-0677">Repeat</keyword>
<dbReference type="InterPro" id="IPR036873">
    <property type="entry name" value="Rhodanese-like_dom_sf"/>
</dbReference>
<dbReference type="SMART" id="SM00450">
    <property type="entry name" value="RHOD"/>
    <property type="match status" value="2"/>
</dbReference>
<dbReference type="SUPFAM" id="SSF52821">
    <property type="entry name" value="Rhodanese/Cell cycle control phosphatase"/>
    <property type="match status" value="2"/>
</dbReference>
<dbReference type="AlphaFoldDB" id="A0A3Q9QXA2"/>
<dbReference type="PROSITE" id="PS50206">
    <property type="entry name" value="RHODANESE_3"/>
    <property type="match status" value="2"/>
</dbReference>
<comment type="catalytic activity">
    <reaction evidence="3">
        <text>thiosulfate + hydrogen cyanide = thiocyanate + sulfite + 2 H(+)</text>
        <dbReference type="Rhea" id="RHEA:16881"/>
        <dbReference type="ChEBI" id="CHEBI:15378"/>
        <dbReference type="ChEBI" id="CHEBI:17359"/>
        <dbReference type="ChEBI" id="CHEBI:18022"/>
        <dbReference type="ChEBI" id="CHEBI:18407"/>
        <dbReference type="ChEBI" id="CHEBI:33542"/>
        <dbReference type="EC" id="2.8.1.1"/>
    </reaction>
</comment>
<keyword evidence="6" id="KW-1185">Reference proteome</keyword>
<dbReference type="PANTHER" id="PTHR43855:SF1">
    <property type="entry name" value="THIOSULFATE SULFURTRANSFERASE"/>
    <property type="match status" value="1"/>
</dbReference>
<feature type="domain" description="Rhodanese" evidence="4">
    <location>
        <begin position="22"/>
        <end position="112"/>
    </location>
</feature>
<evidence type="ECO:0000313" key="6">
    <source>
        <dbReference type="Proteomes" id="UP000282892"/>
    </source>
</evidence>
<organism evidence="5 6">
    <name type="scientific">Neobacillus mesonae</name>
    <dbReference type="NCBI Taxonomy" id="1193713"/>
    <lineage>
        <taxon>Bacteria</taxon>
        <taxon>Bacillati</taxon>
        <taxon>Bacillota</taxon>
        <taxon>Bacilli</taxon>
        <taxon>Bacillales</taxon>
        <taxon>Bacillaceae</taxon>
        <taxon>Neobacillus</taxon>
    </lineage>
</organism>
<dbReference type="InterPro" id="IPR001763">
    <property type="entry name" value="Rhodanese-like_dom"/>
</dbReference>
<name>A0A3Q9QXA2_9BACI</name>
<dbReference type="KEGG" id="nmk:CHR53_25780"/>
<dbReference type="PANTHER" id="PTHR43855">
    <property type="entry name" value="THIOSULFATE SULFURTRANSFERASE"/>
    <property type="match status" value="1"/>
</dbReference>
<dbReference type="EC" id="2.8.1.1" evidence="1"/>
<dbReference type="STRING" id="1193713.GCA_001636315_02056"/>